<comment type="caution">
    <text evidence="5">The sequence shown here is derived from an EMBL/GenBank/DDBJ whole genome shotgun (WGS) entry which is preliminary data.</text>
</comment>
<evidence type="ECO:0000256" key="2">
    <source>
        <dbReference type="ARBA" id="ARBA00022801"/>
    </source>
</evidence>
<dbReference type="PROSITE" id="PS00138">
    <property type="entry name" value="SUBTILASE_SER"/>
    <property type="match status" value="1"/>
</dbReference>
<sequence>ADARNEISKAYGTSFSSPVMCGMVTCLWQACPQLTAKELINLIRNSGDRSAYPDNIYGYGVPDMWQAYKLIHR</sequence>
<evidence type="ECO:0000256" key="3">
    <source>
        <dbReference type="ARBA" id="ARBA00022825"/>
    </source>
</evidence>
<keyword evidence="1" id="KW-0645">Protease</keyword>
<feature type="domain" description="Peptidase S8/S53" evidence="4">
    <location>
        <begin position="4"/>
        <end position="60"/>
    </location>
</feature>
<dbReference type="GO" id="GO:0004252">
    <property type="term" value="F:serine-type endopeptidase activity"/>
    <property type="evidence" value="ECO:0007669"/>
    <property type="project" value="InterPro"/>
</dbReference>
<dbReference type="SUPFAM" id="SSF52743">
    <property type="entry name" value="Subtilisin-like"/>
    <property type="match status" value="1"/>
</dbReference>
<organism evidence="5">
    <name type="scientific">termite gut metagenome</name>
    <dbReference type="NCBI Taxonomy" id="433724"/>
    <lineage>
        <taxon>unclassified sequences</taxon>
        <taxon>metagenomes</taxon>
        <taxon>organismal metagenomes</taxon>
    </lineage>
</organism>
<dbReference type="EMBL" id="SNRY01011501">
    <property type="protein sequence ID" value="KAA6304454.1"/>
    <property type="molecule type" value="Genomic_DNA"/>
</dbReference>
<dbReference type="InterPro" id="IPR023828">
    <property type="entry name" value="Peptidase_S8_Ser-AS"/>
</dbReference>
<feature type="non-terminal residue" evidence="5">
    <location>
        <position position="1"/>
    </location>
</feature>
<evidence type="ECO:0000256" key="1">
    <source>
        <dbReference type="ARBA" id="ARBA00022670"/>
    </source>
</evidence>
<dbReference type="Pfam" id="PF00082">
    <property type="entry name" value="Peptidase_S8"/>
    <property type="match status" value="1"/>
</dbReference>
<dbReference type="Gene3D" id="3.40.50.200">
    <property type="entry name" value="Peptidase S8/S53 domain"/>
    <property type="match status" value="1"/>
</dbReference>
<dbReference type="GO" id="GO:0006508">
    <property type="term" value="P:proteolysis"/>
    <property type="evidence" value="ECO:0007669"/>
    <property type="project" value="UniProtKB-KW"/>
</dbReference>
<dbReference type="AlphaFoldDB" id="A0A5J4P7D8"/>
<name>A0A5J4P7D8_9ZZZZ</name>
<proteinExistence type="predicted"/>
<evidence type="ECO:0000259" key="4">
    <source>
        <dbReference type="Pfam" id="PF00082"/>
    </source>
</evidence>
<dbReference type="InterPro" id="IPR036852">
    <property type="entry name" value="Peptidase_S8/S53_dom_sf"/>
</dbReference>
<gene>
    <name evidence="5" type="ORF">EZS27_043899</name>
</gene>
<accession>A0A5J4P7D8</accession>
<reference evidence="5" key="1">
    <citation type="submission" date="2019-03" db="EMBL/GenBank/DDBJ databases">
        <title>Single cell metagenomics reveals metabolic interactions within the superorganism composed of flagellate Streblomastix strix and complex community of Bacteroidetes bacteria on its surface.</title>
        <authorList>
            <person name="Treitli S.C."/>
            <person name="Kolisko M."/>
            <person name="Husnik F."/>
            <person name="Keeling P."/>
            <person name="Hampl V."/>
        </authorList>
    </citation>
    <scope>NUCLEOTIDE SEQUENCE</scope>
    <source>
        <strain evidence="5">STM</strain>
    </source>
</reference>
<dbReference type="InterPro" id="IPR000209">
    <property type="entry name" value="Peptidase_S8/S53_dom"/>
</dbReference>
<keyword evidence="2" id="KW-0378">Hydrolase</keyword>
<protein>
    <recommendedName>
        <fullName evidence="4">Peptidase S8/S53 domain-containing protein</fullName>
    </recommendedName>
</protein>
<keyword evidence="3" id="KW-0720">Serine protease</keyword>
<evidence type="ECO:0000313" key="5">
    <source>
        <dbReference type="EMBL" id="KAA6304454.1"/>
    </source>
</evidence>